<feature type="region of interest" description="Disordered" evidence="1">
    <location>
        <begin position="1"/>
        <end position="44"/>
    </location>
</feature>
<evidence type="ECO:0000313" key="3">
    <source>
        <dbReference type="Proteomes" id="UP001295423"/>
    </source>
</evidence>
<feature type="compositionally biased region" description="Polar residues" evidence="1">
    <location>
        <begin position="15"/>
        <end position="37"/>
    </location>
</feature>
<evidence type="ECO:0000313" key="2">
    <source>
        <dbReference type="EMBL" id="CAJ1934669.1"/>
    </source>
</evidence>
<protein>
    <submittedName>
        <fullName evidence="2">Uncharacterized protein</fullName>
    </submittedName>
</protein>
<accession>A0AAD2FFD0</accession>
<name>A0AAD2FFD0_9STRA</name>
<evidence type="ECO:0000256" key="1">
    <source>
        <dbReference type="SAM" id="MobiDB-lite"/>
    </source>
</evidence>
<feature type="region of interest" description="Disordered" evidence="1">
    <location>
        <begin position="66"/>
        <end position="145"/>
    </location>
</feature>
<proteinExistence type="predicted"/>
<gene>
    <name evidence="2" type="ORF">CYCCA115_LOCUS4009</name>
</gene>
<dbReference type="Proteomes" id="UP001295423">
    <property type="component" value="Unassembled WGS sequence"/>
</dbReference>
<feature type="compositionally biased region" description="Basic and acidic residues" evidence="1">
    <location>
        <begin position="1"/>
        <end position="12"/>
    </location>
</feature>
<feature type="compositionally biased region" description="Polar residues" evidence="1">
    <location>
        <begin position="99"/>
        <end position="108"/>
    </location>
</feature>
<reference evidence="2" key="1">
    <citation type="submission" date="2023-08" db="EMBL/GenBank/DDBJ databases">
        <authorList>
            <person name="Audoor S."/>
            <person name="Bilcke G."/>
        </authorList>
    </citation>
    <scope>NUCLEOTIDE SEQUENCE</scope>
</reference>
<organism evidence="2 3">
    <name type="scientific">Cylindrotheca closterium</name>
    <dbReference type="NCBI Taxonomy" id="2856"/>
    <lineage>
        <taxon>Eukaryota</taxon>
        <taxon>Sar</taxon>
        <taxon>Stramenopiles</taxon>
        <taxon>Ochrophyta</taxon>
        <taxon>Bacillariophyta</taxon>
        <taxon>Bacillariophyceae</taxon>
        <taxon>Bacillariophycidae</taxon>
        <taxon>Bacillariales</taxon>
        <taxon>Bacillariaceae</taxon>
        <taxon>Cylindrotheca</taxon>
    </lineage>
</organism>
<dbReference type="AlphaFoldDB" id="A0AAD2FFD0"/>
<dbReference type="EMBL" id="CAKOGP040000358">
    <property type="protein sequence ID" value="CAJ1934669.1"/>
    <property type="molecule type" value="Genomic_DNA"/>
</dbReference>
<feature type="compositionally biased region" description="Acidic residues" evidence="1">
    <location>
        <begin position="136"/>
        <end position="145"/>
    </location>
</feature>
<keyword evidence="3" id="KW-1185">Reference proteome</keyword>
<sequence length="145" mass="15636">MSSHSQGRENRKAARNSTRPQQEASQMNVPSSHSGQTFADDDSIDLTALGAQDVSGTGTVTRLASTIRKNQQHISRSRNPSRNNSIDTEEPAIRLPTSLYESHQTGASDDTVPSLFGSSQRADAAVPTLEATAAPDMDEEIERAR</sequence>
<comment type="caution">
    <text evidence="2">The sequence shown here is derived from an EMBL/GenBank/DDBJ whole genome shotgun (WGS) entry which is preliminary data.</text>
</comment>